<feature type="compositionally biased region" description="Basic and acidic residues" evidence="1">
    <location>
        <begin position="26"/>
        <end position="42"/>
    </location>
</feature>
<sequence length="122" mass="13302">MAEVEEGAGQQGESPEPPVRSSVQPQEKRCAPERISREVGNEEPGRFHVLHCDGFLAVGGIWGTDGVITAHYESGSWQIIPKDGKTRTGFPCFTEETAKANNIPEFLYDKVTIGGKPTESGW</sequence>
<feature type="region of interest" description="Disordered" evidence="1">
    <location>
        <begin position="1"/>
        <end position="42"/>
    </location>
</feature>
<protein>
    <submittedName>
        <fullName evidence="2">Uncharacterized protein</fullName>
    </submittedName>
</protein>
<reference evidence="2" key="2">
    <citation type="submission" date="2021-04" db="EMBL/GenBank/DDBJ databases">
        <authorList>
            <person name="Gilroy R."/>
        </authorList>
    </citation>
    <scope>NUCLEOTIDE SEQUENCE</scope>
    <source>
        <strain evidence="2">4376</strain>
    </source>
</reference>
<name>A0A9D1RWX1_9CORY</name>
<dbReference type="AlphaFoldDB" id="A0A9D1RWX1"/>
<evidence type="ECO:0000313" key="2">
    <source>
        <dbReference type="EMBL" id="HIW95140.1"/>
    </source>
</evidence>
<proteinExistence type="predicted"/>
<comment type="caution">
    <text evidence="2">The sequence shown here is derived from an EMBL/GenBank/DDBJ whole genome shotgun (WGS) entry which is preliminary data.</text>
</comment>
<dbReference type="Proteomes" id="UP000824189">
    <property type="component" value="Unassembled WGS sequence"/>
</dbReference>
<organism evidence="2 3">
    <name type="scientific">Candidatus Corynebacterium gallistercoris</name>
    <dbReference type="NCBI Taxonomy" id="2838530"/>
    <lineage>
        <taxon>Bacteria</taxon>
        <taxon>Bacillati</taxon>
        <taxon>Actinomycetota</taxon>
        <taxon>Actinomycetes</taxon>
        <taxon>Mycobacteriales</taxon>
        <taxon>Corynebacteriaceae</taxon>
        <taxon>Corynebacterium</taxon>
    </lineage>
</organism>
<accession>A0A9D1RWX1</accession>
<reference evidence="2" key="1">
    <citation type="journal article" date="2021" name="PeerJ">
        <title>Extensive microbial diversity within the chicken gut microbiome revealed by metagenomics and culture.</title>
        <authorList>
            <person name="Gilroy R."/>
            <person name="Ravi A."/>
            <person name="Getino M."/>
            <person name="Pursley I."/>
            <person name="Horton D.L."/>
            <person name="Alikhan N.F."/>
            <person name="Baker D."/>
            <person name="Gharbi K."/>
            <person name="Hall N."/>
            <person name="Watson M."/>
            <person name="Adriaenssens E.M."/>
            <person name="Foster-Nyarko E."/>
            <person name="Jarju S."/>
            <person name="Secka A."/>
            <person name="Antonio M."/>
            <person name="Oren A."/>
            <person name="Chaudhuri R.R."/>
            <person name="La Ragione R."/>
            <person name="Hildebrand F."/>
            <person name="Pallen M.J."/>
        </authorList>
    </citation>
    <scope>NUCLEOTIDE SEQUENCE</scope>
    <source>
        <strain evidence="2">4376</strain>
    </source>
</reference>
<evidence type="ECO:0000256" key="1">
    <source>
        <dbReference type="SAM" id="MobiDB-lite"/>
    </source>
</evidence>
<gene>
    <name evidence="2" type="ORF">H9867_01425</name>
</gene>
<dbReference type="EMBL" id="DXFZ01000019">
    <property type="protein sequence ID" value="HIW95140.1"/>
    <property type="molecule type" value="Genomic_DNA"/>
</dbReference>
<evidence type="ECO:0000313" key="3">
    <source>
        <dbReference type="Proteomes" id="UP000824189"/>
    </source>
</evidence>